<evidence type="ECO:0000256" key="1">
    <source>
        <dbReference type="ARBA" id="ARBA00022729"/>
    </source>
</evidence>
<dbReference type="eggNOG" id="COG1372">
    <property type="taxonomic scope" value="Bacteria"/>
</dbReference>
<dbReference type="GO" id="GO:0016020">
    <property type="term" value="C:membrane"/>
    <property type="evidence" value="ECO:0007669"/>
    <property type="project" value="InterPro"/>
</dbReference>
<dbReference type="CDD" id="cd00688">
    <property type="entry name" value="ISOPREN_C2_like"/>
    <property type="match status" value="1"/>
</dbReference>
<dbReference type="Pfam" id="PF13517">
    <property type="entry name" value="FG-GAP_3"/>
    <property type="match status" value="1"/>
</dbReference>
<dbReference type="STRING" id="1318628.MARLIPOL_09971"/>
<dbReference type="SUPFAM" id="SSF48239">
    <property type="entry name" value="Terpenoid cyclases/Protein prenyltransferases"/>
    <property type="match status" value="1"/>
</dbReference>
<keyword evidence="2" id="KW-0677">Repeat</keyword>
<dbReference type="InterPro" id="IPR006141">
    <property type="entry name" value="Intein_N"/>
</dbReference>
<dbReference type="InterPro" id="IPR022385">
    <property type="entry name" value="Rhs_assc_core"/>
</dbReference>
<dbReference type="InterPro" id="IPR008930">
    <property type="entry name" value="Terpenoid_cyclase/PrenylTrfase"/>
</dbReference>
<dbReference type="SUPFAM" id="SSF69318">
    <property type="entry name" value="Integrin alpha N-terminal domain"/>
    <property type="match status" value="1"/>
</dbReference>
<dbReference type="Pfam" id="PF25023">
    <property type="entry name" value="TEN_YD-shell"/>
    <property type="match status" value="2"/>
</dbReference>
<dbReference type="Gene3D" id="1.50.10.20">
    <property type="match status" value="1"/>
</dbReference>
<dbReference type="Gene3D" id="2.60.40.10">
    <property type="entry name" value="Immunoglobulins"/>
    <property type="match status" value="8"/>
</dbReference>
<feature type="signal peptide" evidence="3">
    <location>
        <begin position="1"/>
        <end position="22"/>
    </location>
</feature>
<dbReference type="RefSeq" id="WP_012138008.1">
    <property type="nucleotide sequence ID" value="NZ_KE007325.1"/>
</dbReference>
<dbReference type="Gene3D" id="2.180.10.10">
    <property type="entry name" value="RHS repeat-associated core"/>
    <property type="match status" value="5"/>
</dbReference>
<comment type="caution">
    <text evidence="5">The sequence shown here is derived from an EMBL/GenBank/DDBJ whole genome shotgun (WGS) entry which is preliminary data.</text>
</comment>
<dbReference type="GO" id="GO:0005509">
    <property type="term" value="F:calcium ion binding"/>
    <property type="evidence" value="ECO:0007669"/>
    <property type="project" value="InterPro"/>
</dbReference>
<dbReference type="CDD" id="cd00081">
    <property type="entry name" value="Hint"/>
    <property type="match status" value="1"/>
</dbReference>
<keyword evidence="6" id="KW-1185">Reference proteome</keyword>
<dbReference type="PROSITE" id="PS50817">
    <property type="entry name" value="INTEIN_N_TER"/>
    <property type="match status" value="1"/>
</dbReference>
<evidence type="ECO:0000313" key="6">
    <source>
        <dbReference type="Proteomes" id="UP000016540"/>
    </source>
</evidence>
<dbReference type="SMART" id="SM00736">
    <property type="entry name" value="CADG"/>
    <property type="match status" value="5"/>
</dbReference>
<dbReference type="Pfam" id="PF17963">
    <property type="entry name" value="Big_9"/>
    <property type="match status" value="4"/>
</dbReference>
<dbReference type="InterPro" id="IPR050708">
    <property type="entry name" value="T6SS_VgrG/RHS"/>
</dbReference>
<gene>
    <name evidence="5" type="ORF">MARLIPOL_09971</name>
</gene>
<dbReference type="eggNOG" id="COG3209">
    <property type="taxonomic scope" value="Bacteria"/>
</dbReference>
<dbReference type="Gene3D" id="2.170.16.10">
    <property type="entry name" value="Hedgehog/Intein (Hint) domain"/>
    <property type="match status" value="1"/>
</dbReference>
<dbReference type="PANTHER" id="PTHR32305">
    <property type="match status" value="1"/>
</dbReference>
<dbReference type="NCBIfam" id="TIGR01643">
    <property type="entry name" value="YD_repeat_2x"/>
    <property type="match status" value="15"/>
</dbReference>
<evidence type="ECO:0000259" key="4">
    <source>
        <dbReference type="PROSITE" id="PS50268"/>
    </source>
</evidence>
<dbReference type="EMBL" id="ASAD01000011">
    <property type="protein sequence ID" value="EON91942.1"/>
    <property type="molecule type" value="Genomic_DNA"/>
</dbReference>
<dbReference type="Proteomes" id="UP000016540">
    <property type="component" value="Unassembled WGS sequence"/>
</dbReference>
<dbReference type="InterPro" id="IPR015919">
    <property type="entry name" value="Cadherin-like_sf"/>
</dbReference>
<keyword evidence="1 3" id="KW-0732">Signal</keyword>
<dbReference type="InterPro" id="IPR002126">
    <property type="entry name" value="Cadherin-like_dom"/>
</dbReference>
<dbReference type="PATRIC" id="fig|1318628.3.peg.1986"/>
<evidence type="ECO:0000256" key="2">
    <source>
        <dbReference type="ARBA" id="ARBA00022737"/>
    </source>
</evidence>
<dbReference type="Pfam" id="PF07591">
    <property type="entry name" value="PT-HINT"/>
    <property type="match status" value="1"/>
</dbReference>
<dbReference type="CDD" id="cd11304">
    <property type="entry name" value="Cadherin_repeat"/>
    <property type="match status" value="1"/>
</dbReference>
<dbReference type="InterPro" id="IPR028994">
    <property type="entry name" value="Integrin_alpha_N"/>
</dbReference>
<organism evidence="5 6">
    <name type="scientific">Marinobacter lipolyticus SM19</name>
    <dbReference type="NCBI Taxonomy" id="1318628"/>
    <lineage>
        <taxon>Bacteria</taxon>
        <taxon>Pseudomonadati</taxon>
        <taxon>Pseudomonadota</taxon>
        <taxon>Gammaproteobacteria</taxon>
        <taxon>Pseudomonadales</taxon>
        <taxon>Marinobacteraceae</taxon>
        <taxon>Marinobacter</taxon>
    </lineage>
</organism>
<dbReference type="Pfam" id="PF05345">
    <property type="entry name" value="He_PIG"/>
    <property type="match status" value="6"/>
</dbReference>
<dbReference type="HOGENOM" id="CLU_224243_0_0_6"/>
<dbReference type="InterPro" id="IPR036844">
    <property type="entry name" value="Hint_dom_sf"/>
</dbReference>
<evidence type="ECO:0000256" key="3">
    <source>
        <dbReference type="SAM" id="SignalP"/>
    </source>
</evidence>
<dbReference type="SUPFAM" id="SSF49313">
    <property type="entry name" value="Cadherin-like"/>
    <property type="match status" value="8"/>
</dbReference>
<proteinExistence type="predicted"/>
<dbReference type="SUPFAM" id="SSF51294">
    <property type="entry name" value="Hedgehog/intein (Hint) domain"/>
    <property type="match status" value="1"/>
</dbReference>
<dbReference type="InterPro" id="IPR003587">
    <property type="entry name" value="Hint_dom_N"/>
</dbReference>
<dbReference type="InterPro" id="IPR006644">
    <property type="entry name" value="Cadg"/>
</dbReference>
<dbReference type="SMART" id="SM00306">
    <property type="entry name" value="HintN"/>
    <property type="match status" value="1"/>
</dbReference>
<dbReference type="InterPro" id="IPR031325">
    <property type="entry name" value="RHS_repeat"/>
</dbReference>
<dbReference type="GO" id="GO:0007156">
    <property type="term" value="P:homophilic cell adhesion via plasma membrane adhesion molecules"/>
    <property type="evidence" value="ECO:0007669"/>
    <property type="project" value="InterPro"/>
</dbReference>
<reference evidence="5 6" key="1">
    <citation type="journal article" date="2013" name="Genome Announc.">
        <title>Draft Genome Sequence of the Moderately Halophilic Bacterium Marinobacter lipolyticus Strain SM19.</title>
        <authorList>
            <person name="Papke R.T."/>
            <person name="de la Haba R.R."/>
            <person name="Infante-Dominguez C."/>
            <person name="Perez D."/>
            <person name="Sanchez-Porro C."/>
            <person name="Lapierre P."/>
            <person name="Ventosa A."/>
        </authorList>
    </citation>
    <scope>NUCLEOTIDE SEQUENCE [LARGE SCALE GENOMIC DNA]</scope>
    <source>
        <strain evidence="5 6">SM19</strain>
    </source>
</reference>
<accession>R8B058</accession>
<sequence length="3930" mass="425340">MYKYVLGLAFAWVVTSLGTVNAESFRETDDIVISPDFCSLYPIAVSDSVLASATMGQTFQNIPTGTGPGNFSWLSWQGSNNANTLADALVPPGTSNNYRNPLNASDTQLNVGDWVEGGPGVKNSKAIRSNLDALLDYNIIVPVWGDVDGQGARFNYETVRFAVIRLNDYALSGKGYISFTFERYTRCYNHRPESLDSHITTPEDTPVEFELQAQDADSDALTYEILVQPQHGKIAQSGSRVTYTPDANFYGNDSLQFRVHDGEQLSGTATVSLEVLPVNDAPTAQDVFAETEGGNAVSVTLVGEDIDSEPLAYRLLEEPAHGQFTGDAPGLVYTPDPRFEGLEVLTYEVSDGELQATATITINVIQPNLPPVITSPPVVTTPENANYSYPVAAEDPNEDELTHTLDRGPEGMTIDPASGVIHWLPQAEFTQSVPTFNQQCYVVPSGSVKVYEEGDDASGVSYIAPLFHRVKTAVADAGSYVAPQSVAWHKRNRCLGCHIQTQSLLGMQSSKAKADVDEEAAEYLLTEILSSQLSDGSIRRSHPNYAKNQTAFALWALNAVPERDRTFLVRQKGLDFFADRVTVSGNRAYWTTDHNSGWLRESLGITALVSQAAAGFINDLAELDNQSSGQLEVADTYRMLMPALAEHLLAGLNSSENDSLRRVFRLVGLAEIEPFIDGDDLRSRISAAIVLLDQQLRERQREDGGWSRYHSGSQSDPLTSAWVGLALDYQDPALTDPVVLGNIEYLLESQQAGGTWDTTSGLFSTKLATTSLVMAYLPVALDHLGNPDVRLGHVSLAEGDSGVHELSVELSNLGLADIRMPLDVSFYAGQPEDGQFLGSAQVTSLSSDTRSTPKILVSDDALTDDISVVLNPGAAIEECQINNNVTRAAFVRHHVSDPDGLTDTQLYTLNVEDVNEAPVIDSEPQTVLQGGQSFEYQVEVSDTDVGDAHTFEIVSGPEGLYLDERTGRFTSAPGGIAPGEYEIVVLVTDLRGATSEQTFTLVIHENLPPEIVTPPVLVGDESSGYRYDVDAADPNEGDVLRYGYEIAPDGLLIDIEDGVAKWESVEPYVEGKADDNLFCMADPIESSEGAIAPSVKWHYNTMDVLSVPSVAPLFDSNGDGLYNELDDPIVVANAYSGFVDSATGRLVALDGKTGAVIWTSSRNVKASSNIAVANIQGDSAPEILHYTSDGYVRAADNSGNTLWVNKDRRVSGRYNYGAINVADLNGDGQPEVLARDWVLNAQGQLLWSASDTPWHRASSYAADVDMDGLQEVIIGGYIFKEDGELFGQPLSRSALTALANFDEDDSPEIVGVAGGVVSLAKIDGTLIWESAIPGGGGGSPTVADVDGDGKPEIGVAGRSSYLVFDTDGTVLWAKTTHDYSSKTTGSTVFDFDADGNAEIVYADERKLRVYDGKTGAVKFSTVNYSATAAEYPVVADIDSDGHAEILVSSDNGSTLGLRAIEDANDSWAPTRHLWNQYNYHIDNINDDLTVPTSPVKSWLTHNTFRLNSFPDRPSLGLPDLAVHGITYAEDSKEVSVVVKNRGLAPVNQPFDVKFTHEHFWSGGTELGAQTVPSLRHGEEVVLTLAVDDAEIVDSLRVDLTVPGEVVECVSNNNSARAAILTVQAFDEAGLFDDQKFAVSIKDVNDHPEISSAASGQAFVGLDFELPIEVSDPDIGDSFRYSIVGAPAGVEITPYSGKLSGKLADEGVHTFTVQAEDLSGSLAEQTYVLTVTPPDNTAPIIDSEPAGSVIAGQNYQYNVVATDPDGDEVVYLLSRSQPGMTIDGVSGRISWTPSIDLSGTFPAEVTALDTRGASTKQYFLIEVLNPNDANQPPTITSTPGGAVYAGQLFDYQVTANDPDGDTLTYSLATSESGMTIAADGLFSWLPGSEWIGDTAIVEILVSDGRGGEARQKLTLPVNESANHPPQFTSTPETQALAGSPYGYSIAATDSDGDAFTFSLDQSPNGMTLTGSQVNWTPADTQAGSVHDVVVRVTDARGAASTQSFGIAVNAPAESNEAPEISSIPTSPAFVGEEYQYDVIARDADGDALTYTLEAAPSGMTLNSTGQVRWTPGSDQVAAHAVRIRVSDGKAYATQSFTLDAVEASDNSYPDITSRPNTQAVAGETYQYQLVATDADGDELTYGAMVQPDGMEVDASGLVTWTPTLDQIGIHDVSYFADDGKGRTLQNTSIKVQEEPLPLSATLLVTPDSVNAGDTVTIDIFTDGGRGEISQSVDVDGQPLTLNPYGRATWTASGTGRHTVTATVSDAETTVTEVAYVTIRDDSDTVAPVVTLEGPESGAIVTAPTDIIATVQDDNLAIYEVLISPKGESEWQTIAEGSTSQVSAPVATFDPSLLMNGQYDLAILAVDVNGLSGSDMMSLQVEGDLKVGNFSITLEDLSIPVAGIPIRVTRTYDSRQRFEALDFGQGWSIGYQDAKVEESRTLGSYWTVNQYKRGPLNLITDFCVEPLGAPVVTVTLPTGDVERFEVGASPSCNTYQVIKDVTLDFKPVGDTQSTLKALDDSSARYEGGTLLETGTFSGPVDPTRYLLTTQAGYAYTLNQDFGIEKVVDPNGHTLRYTNDGIFHSSGKAVTFQRDSNGRIKAITTPNGDQLSYLYDGDNNLVSSADAQGNATEYTYNRNHGLLDIIDPLGRTLVRNIYDESGRLIVQEDSDGNRTDFNHDIEGRQSVVTDRNGNTTLYYYDDRGNVTTKVDAAGHSWNYTYDERGNQLGQVDPLGNVTTASFDERNNQLTQTDALGNTVAFSYDRRGQELTIADARGNVYRNSYDSVGNLLTVTDPDGNVAGNNINAQGLVSKTVDVAGNATTYTYDEDGNKLTETNPLGETTRYTYDANGNVLTETRPRTVNGSVVEETTGYVYDANNRVIETRYPDGSTTATEYDVAGNQVATVDALGRRTEYSYDAYGRLTETYHPDGTAEYKTYDGEGNLLTETDPLGRTTRYTYDGLNRVVRTDYPDGSHTLTTYDAAGRVTGETDANGSTTTYEYDAAGRRTAVVDALGNRHSYAYDADGNLVSETDAKGHTTEYTYNALDQRTQTRYHDGTTVTESFDALGRRTSRTDQNGRTTHYEYDALGRLTKVTDALDGVTTYTYDEAGNKLTQTDAEGRTTRWTYDSQGRVLSRTLPMGQTESFTYDAAGNRLSHTDFNGQTTTYSYDLNQRLSQVTYGDGTTESYTYDAVGNRLTATTPEGTTRYSYDAQNRLVEEVQPDGSVLSYGYDAAGNRTQLDVSAGGSTTSTSYNFDALNRLEVVTASQGQTLYTYDAVGNRESVSYPSGNVTLYDYDALNRLTRLTTTDAADQILMDYAYTLDATGRRTQVQEAHSGRTTSYSYDELYRLTGETIADPVNGNHSAEYQFDKVGNRTYSIINGVHTAYSYDNNDRLTQQGGVSYSYDANGNTLTETEDGQVTHYRYDARDKLIEVEKPGLTARYGYNADGIRTRKTENGITTHYVVDNNRDYAQVLAEVTSGTAEVSYTYGDDVVSQTRAGSASYYLYDGHGSTRALASASGSLTDSYDYDAFGVLLNSTGDTENVYRYTGEQLDPSLDQYYLRARYYDQNSGRFTQMDTWQGNNHDPITLHKYLYANADPVSYRDPTGKFSLGSLGAGINIQGVLATANFASSAYSIFQIATGEEELTATQVGSRILFNMLGGAAGKVIGLFGKKFADDFKRAGCSRNSFTAETPVHTESGIKSIEDVAIGDLVWATDPETGEAVLKPVTYLIQGEREYELYLIEFASGEKITATADHPFFSNGEWINAKNLEEGVGVSSLSGDDFEIVISVEKELRKQKVFNITVDEVNTFHVGEAGYLVHNTNIFCSPNITAVFPELKIRGLVRNRNIDDLTGSEIANAFAQTGYKISSHAIGRIKHPRTRDLGFNTLNDIAKIINRGEKIEDRGDVAFIYNGMKAIIIPGTMKIRTIRPL</sequence>
<dbReference type="PROSITE" id="PS50268">
    <property type="entry name" value="CADHERIN_2"/>
    <property type="match status" value="1"/>
</dbReference>
<dbReference type="SUPFAM" id="SSF69304">
    <property type="entry name" value="Tricorn protease N-terminal domain"/>
    <property type="match status" value="1"/>
</dbReference>
<dbReference type="InterPro" id="IPR006530">
    <property type="entry name" value="YD"/>
</dbReference>
<dbReference type="Gene3D" id="2.60.40.3440">
    <property type="match status" value="2"/>
</dbReference>
<protein>
    <submittedName>
        <fullName evidence="5">Rhs family protein</fullName>
    </submittedName>
</protein>
<dbReference type="NCBIfam" id="TIGR03696">
    <property type="entry name" value="Rhs_assc_core"/>
    <property type="match status" value="1"/>
</dbReference>
<feature type="chain" id="PRO_5004452256" evidence="3">
    <location>
        <begin position="23"/>
        <end position="3930"/>
    </location>
</feature>
<dbReference type="InterPro" id="IPR013783">
    <property type="entry name" value="Ig-like_fold"/>
</dbReference>
<dbReference type="NCBIfam" id="NF012211">
    <property type="entry name" value="tand_rpt_95"/>
    <property type="match status" value="2"/>
</dbReference>
<dbReference type="eggNOG" id="COG1520">
    <property type="taxonomic scope" value="Bacteria"/>
</dbReference>
<name>R8B058_9GAMM</name>
<dbReference type="PANTHER" id="PTHR32305:SF15">
    <property type="entry name" value="PROTEIN RHSA-RELATED"/>
    <property type="match status" value="1"/>
</dbReference>
<dbReference type="InterPro" id="IPR056823">
    <property type="entry name" value="TEN-like_YD-shell"/>
</dbReference>
<dbReference type="InterPro" id="IPR013517">
    <property type="entry name" value="FG-GAP"/>
</dbReference>
<dbReference type="Pfam" id="PF05593">
    <property type="entry name" value="RHS_repeat"/>
    <property type="match status" value="8"/>
</dbReference>
<feature type="domain" description="Cadherin" evidence="4">
    <location>
        <begin position="1731"/>
        <end position="1834"/>
    </location>
</feature>
<evidence type="ECO:0000313" key="5">
    <source>
        <dbReference type="EMBL" id="EON91942.1"/>
    </source>
</evidence>
<dbReference type="GO" id="GO:0016539">
    <property type="term" value="P:intein-mediated protein splicing"/>
    <property type="evidence" value="ECO:0007669"/>
    <property type="project" value="InterPro"/>
</dbReference>